<keyword evidence="3" id="KW-1185">Reference proteome</keyword>
<dbReference type="EMBL" id="JBHFEH010000046">
    <property type="protein sequence ID" value="KAL2050564.1"/>
    <property type="molecule type" value="Genomic_DNA"/>
</dbReference>
<feature type="region of interest" description="Disordered" evidence="1">
    <location>
        <begin position="26"/>
        <end position="68"/>
    </location>
</feature>
<comment type="caution">
    <text evidence="2">The sequence shown here is derived from an EMBL/GenBank/DDBJ whole genome shotgun (WGS) entry which is preliminary data.</text>
</comment>
<sequence>MRTITIGANISQRFFAEKAELWFDKDLYKDPEENGDQDQEVGEEEDQDESDDDGTTKFMGDEHVLTRF</sequence>
<organism evidence="2 3">
    <name type="scientific">Lepraria finkii</name>
    <dbReference type="NCBI Taxonomy" id="1340010"/>
    <lineage>
        <taxon>Eukaryota</taxon>
        <taxon>Fungi</taxon>
        <taxon>Dikarya</taxon>
        <taxon>Ascomycota</taxon>
        <taxon>Pezizomycotina</taxon>
        <taxon>Lecanoromycetes</taxon>
        <taxon>OSLEUM clade</taxon>
        <taxon>Lecanoromycetidae</taxon>
        <taxon>Lecanorales</taxon>
        <taxon>Lecanorineae</taxon>
        <taxon>Stereocaulaceae</taxon>
        <taxon>Lepraria</taxon>
    </lineage>
</organism>
<reference evidence="2 3" key="1">
    <citation type="submission" date="2024-09" db="EMBL/GenBank/DDBJ databases">
        <title>Rethinking Asexuality: The Enigmatic Case of Functional Sexual Genes in Lepraria (Stereocaulaceae).</title>
        <authorList>
            <person name="Doellman M."/>
            <person name="Sun Y."/>
            <person name="Barcenas-Pena A."/>
            <person name="Lumbsch H.T."/>
            <person name="Grewe F."/>
        </authorList>
    </citation>
    <scope>NUCLEOTIDE SEQUENCE [LARGE SCALE GENOMIC DNA]</scope>
    <source>
        <strain evidence="2 3">Grewe 0041</strain>
    </source>
</reference>
<proteinExistence type="predicted"/>
<feature type="compositionally biased region" description="Acidic residues" evidence="1">
    <location>
        <begin position="33"/>
        <end position="53"/>
    </location>
</feature>
<evidence type="ECO:0000313" key="2">
    <source>
        <dbReference type="EMBL" id="KAL2050564.1"/>
    </source>
</evidence>
<feature type="compositionally biased region" description="Basic and acidic residues" evidence="1">
    <location>
        <begin position="59"/>
        <end position="68"/>
    </location>
</feature>
<accession>A0ABR4AY26</accession>
<name>A0ABR4AY26_9LECA</name>
<dbReference type="Proteomes" id="UP001590951">
    <property type="component" value="Unassembled WGS sequence"/>
</dbReference>
<evidence type="ECO:0000313" key="3">
    <source>
        <dbReference type="Proteomes" id="UP001590951"/>
    </source>
</evidence>
<gene>
    <name evidence="2" type="ORF">ABVK25_009234</name>
</gene>
<evidence type="ECO:0000256" key="1">
    <source>
        <dbReference type="SAM" id="MobiDB-lite"/>
    </source>
</evidence>
<protein>
    <submittedName>
        <fullName evidence="2">Uncharacterized protein</fullName>
    </submittedName>
</protein>